<evidence type="ECO:0000313" key="2">
    <source>
        <dbReference type="EMBL" id="GAX10867.1"/>
    </source>
</evidence>
<dbReference type="SUPFAM" id="SSF48452">
    <property type="entry name" value="TPR-like"/>
    <property type="match status" value="1"/>
</dbReference>
<dbReference type="InterPro" id="IPR011990">
    <property type="entry name" value="TPR-like_helical_dom_sf"/>
</dbReference>
<dbReference type="Proteomes" id="UP000198406">
    <property type="component" value="Unassembled WGS sequence"/>
</dbReference>
<feature type="region of interest" description="Disordered" evidence="1">
    <location>
        <begin position="1"/>
        <end position="32"/>
    </location>
</feature>
<dbReference type="OrthoDB" id="46508at2759"/>
<name>A0A1Z5JA57_FISSO</name>
<proteinExistence type="predicted"/>
<gene>
    <name evidence="2" type="ORF">FisN_31Hh075</name>
</gene>
<dbReference type="AlphaFoldDB" id="A0A1Z5JA57"/>
<comment type="caution">
    <text evidence="2">The sequence shown here is derived from an EMBL/GenBank/DDBJ whole genome shotgun (WGS) entry which is preliminary data.</text>
</comment>
<organism evidence="2 3">
    <name type="scientific">Fistulifera solaris</name>
    <name type="common">Oleaginous diatom</name>
    <dbReference type="NCBI Taxonomy" id="1519565"/>
    <lineage>
        <taxon>Eukaryota</taxon>
        <taxon>Sar</taxon>
        <taxon>Stramenopiles</taxon>
        <taxon>Ochrophyta</taxon>
        <taxon>Bacillariophyta</taxon>
        <taxon>Bacillariophyceae</taxon>
        <taxon>Bacillariophycidae</taxon>
        <taxon>Naviculales</taxon>
        <taxon>Naviculaceae</taxon>
        <taxon>Fistulifera</taxon>
    </lineage>
</organism>
<dbReference type="EMBL" id="BDSP01000026">
    <property type="protein sequence ID" value="GAX10867.1"/>
    <property type="molecule type" value="Genomic_DNA"/>
</dbReference>
<reference evidence="2 3" key="1">
    <citation type="journal article" date="2015" name="Plant Cell">
        <title>Oil accumulation by the oleaginous diatom Fistulifera solaris as revealed by the genome and transcriptome.</title>
        <authorList>
            <person name="Tanaka T."/>
            <person name="Maeda Y."/>
            <person name="Veluchamy A."/>
            <person name="Tanaka M."/>
            <person name="Abida H."/>
            <person name="Marechal E."/>
            <person name="Bowler C."/>
            <person name="Muto M."/>
            <person name="Sunaga Y."/>
            <person name="Tanaka M."/>
            <person name="Yoshino T."/>
            <person name="Taniguchi T."/>
            <person name="Fukuda Y."/>
            <person name="Nemoto M."/>
            <person name="Matsumoto M."/>
            <person name="Wong P.S."/>
            <person name="Aburatani S."/>
            <person name="Fujibuchi W."/>
        </authorList>
    </citation>
    <scope>NUCLEOTIDE SEQUENCE [LARGE SCALE GENOMIC DNA]</scope>
    <source>
        <strain evidence="2 3">JPCC DA0580</strain>
    </source>
</reference>
<accession>A0A1Z5JA57</accession>
<feature type="compositionally biased region" description="Low complexity" evidence="1">
    <location>
        <begin position="17"/>
        <end position="32"/>
    </location>
</feature>
<keyword evidence="3" id="KW-1185">Reference proteome</keyword>
<protein>
    <submittedName>
        <fullName evidence="2">Uncharacterized protein</fullName>
    </submittedName>
</protein>
<dbReference type="Gene3D" id="1.25.40.10">
    <property type="entry name" value="Tetratricopeptide repeat domain"/>
    <property type="match status" value="1"/>
</dbReference>
<evidence type="ECO:0000256" key="1">
    <source>
        <dbReference type="SAM" id="MobiDB-lite"/>
    </source>
</evidence>
<dbReference type="InParanoid" id="A0A1Z5JA57"/>
<sequence>MEQSSSRVRKHGLWSDSASATSNSSLLSSLSTEPSETSLPLLLIDGPQRDDVVSFDNESFSPYEPSDWNEDIPKPIPLKRTLHELEEAIQQYGPNHVKVASLWSALGLIRHHMQHLTAAAVKCHRAAIDIYRQHDNCKVDLAVALTDLGRCYEYLHESDKSVLLYREAAATLESEPTHQQSCFLQSVKRAQARLERR</sequence>
<evidence type="ECO:0000313" key="3">
    <source>
        <dbReference type="Proteomes" id="UP000198406"/>
    </source>
</evidence>